<dbReference type="Gene3D" id="3.40.190.290">
    <property type="match status" value="1"/>
</dbReference>
<evidence type="ECO:0000313" key="7">
    <source>
        <dbReference type="Proteomes" id="UP001203136"/>
    </source>
</evidence>
<dbReference type="SUPFAM" id="SSF46785">
    <property type="entry name" value="Winged helix' DNA-binding domain"/>
    <property type="match status" value="1"/>
</dbReference>
<dbReference type="FunFam" id="1.10.10.10:FF:000001">
    <property type="entry name" value="LysR family transcriptional regulator"/>
    <property type="match status" value="1"/>
</dbReference>
<dbReference type="InterPro" id="IPR050950">
    <property type="entry name" value="HTH-type_LysR_regulators"/>
</dbReference>
<sequence>MDIKVLKYFVQVAKDQSYTRAAEHLFLSQPALSKLIKKLERELKVPLFRVQKNGVYLTDYGEQFYRRVVPIISEFDSLSAFVETMHSAPVGRLKLGVTPMIASLYVVDIVTNFNRQWPDIELQLIEDGSRALRKMLLDGSLDLALGITGASFPDLQDTVLFKDEMVVIASVDNPLSRYDSVTFEQLENQKFNLYTYTSALSHQITERCVKAGFLPKVNISSSKVNFMLQMTECDRGICILPRPYAVQSHLSPKVKIIYLKETFPWEGTLMQNGNTYKTYIVKLFERFVVRYFEDKRLGINKCEIT</sequence>
<proteinExistence type="inferred from homology"/>
<dbReference type="InterPro" id="IPR036388">
    <property type="entry name" value="WH-like_DNA-bd_sf"/>
</dbReference>
<comment type="caution">
    <text evidence="6">The sequence shown here is derived from an EMBL/GenBank/DDBJ whole genome shotgun (WGS) entry which is preliminary data.</text>
</comment>
<dbReference type="InterPro" id="IPR036390">
    <property type="entry name" value="WH_DNA-bd_sf"/>
</dbReference>
<dbReference type="GO" id="GO:0003677">
    <property type="term" value="F:DNA binding"/>
    <property type="evidence" value="ECO:0007669"/>
    <property type="project" value="UniProtKB-KW"/>
</dbReference>
<keyword evidence="2" id="KW-0805">Transcription regulation</keyword>
<gene>
    <name evidence="6" type="ORF">K5I21_01535</name>
</gene>
<evidence type="ECO:0000259" key="5">
    <source>
        <dbReference type="PROSITE" id="PS50931"/>
    </source>
</evidence>
<dbReference type="PANTHER" id="PTHR30419:SF8">
    <property type="entry name" value="NITROGEN ASSIMILATION TRANSCRIPTIONAL ACTIVATOR-RELATED"/>
    <property type="match status" value="1"/>
</dbReference>
<dbReference type="Pfam" id="PF00126">
    <property type="entry name" value="HTH_1"/>
    <property type="match status" value="1"/>
</dbReference>
<comment type="similarity">
    <text evidence="1">Belongs to the LysR transcriptional regulatory family.</text>
</comment>
<dbReference type="GO" id="GO:0003700">
    <property type="term" value="F:DNA-binding transcription factor activity"/>
    <property type="evidence" value="ECO:0007669"/>
    <property type="project" value="InterPro"/>
</dbReference>
<evidence type="ECO:0000313" key="6">
    <source>
        <dbReference type="EMBL" id="MCK0084578.1"/>
    </source>
</evidence>
<dbReference type="PRINTS" id="PR00039">
    <property type="entry name" value="HTHLYSR"/>
</dbReference>
<dbReference type="EMBL" id="JAINVB010000001">
    <property type="protein sequence ID" value="MCK0084578.1"/>
    <property type="molecule type" value="Genomic_DNA"/>
</dbReference>
<dbReference type="InterPro" id="IPR000847">
    <property type="entry name" value="LysR_HTH_N"/>
</dbReference>
<organism evidence="6 7">
    <name type="scientific">Clostridium symbiosum</name>
    <name type="common">Bacteroides symbiosus</name>
    <dbReference type="NCBI Taxonomy" id="1512"/>
    <lineage>
        <taxon>Bacteria</taxon>
        <taxon>Bacillati</taxon>
        <taxon>Bacillota</taxon>
        <taxon>Clostridia</taxon>
        <taxon>Lachnospirales</taxon>
        <taxon>Lachnospiraceae</taxon>
        <taxon>Otoolea</taxon>
    </lineage>
</organism>
<dbReference type="Gene3D" id="1.10.10.10">
    <property type="entry name" value="Winged helix-like DNA-binding domain superfamily/Winged helix DNA-binding domain"/>
    <property type="match status" value="1"/>
</dbReference>
<dbReference type="GO" id="GO:0005829">
    <property type="term" value="C:cytosol"/>
    <property type="evidence" value="ECO:0007669"/>
    <property type="project" value="TreeGrafter"/>
</dbReference>
<protein>
    <submittedName>
        <fullName evidence="6">LysR family transcriptional regulator</fullName>
    </submittedName>
</protein>
<evidence type="ECO:0000256" key="2">
    <source>
        <dbReference type="ARBA" id="ARBA00023015"/>
    </source>
</evidence>
<accession>A0AAW5EY72</accession>
<evidence type="ECO:0000256" key="1">
    <source>
        <dbReference type="ARBA" id="ARBA00009437"/>
    </source>
</evidence>
<evidence type="ECO:0000256" key="3">
    <source>
        <dbReference type="ARBA" id="ARBA00023125"/>
    </source>
</evidence>
<dbReference type="PROSITE" id="PS50931">
    <property type="entry name" value="HTH_LYSR"/>
    <property type="match status" value="1"/>
</dbReference>
<dbReference type="SUPFAM" id="SSF53850">
    <property type="entry name" value="Periplasmic binding protein-like II"/>
    <property type="match status" value="1"/>
</dbReference>
<dbReference type="InterPro" id="IPR005119">
    <property type="entry name" value="LysR_subst-bd"/>
</dbReference>
<dbReference type="AlphaFoldDB" id="A0AAW5EY72"/>
<dbReference type="PANTHER" id="PTHR30419">
    <property type="entry name" value="HTH-TYPE TRANSCRIPTIONAL REGULATOR YBHD"/>
    <property type="match status" value="1"/>
</dbReference>
<keyword evidence="4" id="KW-0804">Transcription</keyword>
<dbReference type="Proteomes" id="UP001203136">
    <property type="component" value="Unassembled WGS sequence"/>
</dbReference>
<reference evidence="6" key="1">
    <citation type="journal article" date="2022" name="Cell Host Microbe">
        <title>Colonization of the live biotherapeutic product VE303 and modulation of the microbiota and metabolites in healthy volunteers.</title>
        <authorList>
            <person name="Dsouza M."/>
            <person name="Menon R."/>
            <person name="Crossette E."/>
            <person name="Bhattarai S.K."/>
            <person name="Schneider J."/>
            <person name="Kim Y.G."/>
            <person name="Reddy S."/>
            <person name="Caballero S."/>
            <person name="Felix C."/>
            <person name="Cornacchione L."/>
            <person name="Hendrickson J."/>
            <person name="Watson A.R."/>
            <person name="Minot S.S."/>
            <person name="Greenfield N."/>
            <person name="Schopf L."/>
            <person name="Szabady R."/>
            <person name="Patarroyo J."/>
            <person name="Smith W."/>
            <person name="Harrison P."/>
            <person name="Kuijper E.J."/>
            <person name="Kelly C.P."/>
            <person name="Olle B."/>
            <person name="Bobilev D."/>
            <person name="Silber J.L."/>
            <person name="Bucci V."/>
            <person name="Roberts B."/>
            <person name="Faith J."/>
            <person name="Norman J.M."/>
        </authorList>
    </citation>
    <scope>NUCLEOTIDE SEQUENCE</scope>
    <source>
        <strain evidence="6">VE303-04</strain>
    </source>
</reference>
<feature type="domain" description="HTH lysR-type" evidence="5">
    <location>
        <begin position="1"/>
        <end position="58"/>
    </location>
</feature>
<evidence type="ECO:0000256" key="4">
    <source>
        <dbReference type="ARBA" id="ARBA00023163"/>
    </source>
</evidence>
<dbReference type="Pfam" id="PF03466">
    <property type="entry name" value="LysR_substrate"/>
    <property type="match status" value="1"/>
</dbReference>
<keyword evidence="3" id="KW-0238">DNA-binding</keyword>
<name>A0AAW5EY72_CLOSY</name>
<dbReference type="RefSeq" id="WP_024738962.1">
    <property type="nucleotide sequence ID" value="NZ_JADMOJ010000048.1"/>
</dbReference>